<name>A0A0A2DG82_9CORY</name>
<dbReference type="NCBIfam" id="NF033516">
    <property type="entry name" value="transpos_IS3"/>
    <property type="match status" value="1"/>
</dbReference>
<dbReference type="InterPro" id="IPR012337">
    <property type="entry name" value="RNaseH-like_sf"/>
</dbReference>
<evidence type="ECO:0000259" key="2">
    <source>
        <dbReference type="PROSITE" id="PS50994"/>
    </source>
</evidence>
<dbReference type="EMBL" id="JRVJ01000020">
    <property type="protein sequence ID" value="KGM18190.1"/>
    <property type="molecule type" value="Genomic_DNA"/>
</dbReference>
<dbReference type="Pfam" id="PF13276">
    <property type="entry name" value="HTH_21"/>
    <property type="match status" value="1"/>
</dbReference>
<dbReference type="Pfam" id="PF13333">
    <property type="entry name" value="rve_2"/>
    <property type="match status" value="1"/>
</dbReference>
<dbReference type="InterPro" id="IPR050900">
    <property type="entry name" value="Transposase_IS3/IS150/IS904"/>
</dbReference>
<dbReference type="GO" id="GO:0003676">
    <property type="term" value="F:nucleic acid binding"/>
    <property type="evidence" value="ECO:0007669"/>
    <property type="project" value="InterPro"/>
</dbReference>
<dbReference type="PANTHER" id="PTHR46889:SF4">
    <property type="entry name" value="TRANSPOSASE INSO FOR INSERTION SEQUENCE ELEMENT IS911B-RELATED"/>
    <property type="match status" value="1"/>
</dbReference>
<dbReference type="AlphaFoldDB" id="A0A0A2DG82"/>
<evidence type="ECO:0000256" key="1">
    <source>
        <dbReference type="ARBA" id="ARBA00002286"/>
    </source>
</evidence>
<proteinExistence type="predicted"/>
<dbReference type="InterPro" id="IPR025948">
    <property type="entry name" value="HTH-like_dom"/>
</dbReference>
<dbReference type="InterPro" id="IPR048020">
    <property type="entry name" value="Transpos_IS3"/>
</dbReference>
<evidence type="ECO:0000313" key="4">
    <source>
        <dbReference type="Proteomes" id="UP000030145"/>
    </source>
</evidence>
<keyword evidence="4" id="KW-1185">Reference proteome</keyword>
<comment type="caution">
    <text evidence="3">The sequence shown here is derived from an EMBL/GenBank/DDBJ whole genome shotgun (WGS) entry which is preliminary data.</text>
</comment>
<evidence type="ECO:0000313" key="3">
    <source>
        <dbReference type="EMBL" id="KGM18190.1"/>
    </source>
</evidence>
<feature type="domain" description="Integrase catalytic" evidence="2">
    <location>
        <begin position="100"/>
        <end position="261"/>
    </location>
</feature>
<gene>
    <name evidence="3" type="ORF">MA47_09435</name>
</gene>
<dbReference type="GO" id="GO:0015074">
    <property type="term" value="P:DNA integration"/>
    <property type="evidence" value="ECO:0007669"/>
    <property type="project" value="InterPro"/>
</dbReference>
<dbReference type="InterPro" id="IPR036397">
    <property type="entry name" value="RNaseH_sf"/>
</dbReference>
<dbReference type="SUPFAM" id="SSF53098">
    <property type="entry name" value="Ribonuclease H-like"/>
    <property type="match status" value="1"/>
</dbReference>
<dbReference type="Proteomes" id="UP000030145">
    <property type="component" value="Unassembled WGS sequence"/>
</dbReference>
<organism evidence="3 4">
    <name type="scientific">Corynebacterium auriscanis</name>
    <dbReference type="NCBI Taxonomy" id="99807"/>
    <lineage>
        <taxon>Bacteria</taxon>
        <taxon>Bacillati</taxon>
        <taxon>Actinomycetota</taxon>
        <taxon>Actinomycetes</taxon>
        <taxon>Mycobacteriales</taxon>
        <taxon>Corynebacteriaceae</taxon>
        <taxon>Corynebacterium</taxon>
    </lineage>
</organism>
<accession>A0A0A2DG82</accession>
<dbReference type="InterPro" id="IPR001584">
    <property type="entry name" value="Integrase_cat-core"/>
</dbReference>
<dbReference type="PROSITE" id="PS50994">
    <property type="entry name" value="INTEGRASE"/>
    <property type="match status" value="1"/>
</dbReference>
<dbReference type="Pfam" id="PF00665">
    <property type="entry name" value="rve"/>
    <property type="match status" value="1"/>
</dbReference>
<dbReference type="Gene3D" id="3.30.420.10">
    <property type="entry name" value="Ribonuclease H-like superfamily/Ribonuclease H"/>
    <property type="match status" value="1"/>
</dbReference>
<protein>
    <submittedName>
        <fullName evidence="3">Integrase</fullName>
    </submittedName>
</protein>
<reference evidence="3 4" key="1">
    <citation type="submission" date="2014-10" db="EMBL/GenBank/DDBJ databases">
        <title>Whole Genome sequence of Corynebacterium auriscanis strain CIP 106629.</title>
        <authorList>
            <person name="Hassan S.S."/>
            <person name="Jamal S.B."/>
            <person name="Tiwari S."/>
            <person name="Oliveira L.D.C."/>
            <person name="Souza F."/>
            <person name="Mariano D.C."/>
            <person name="Almeida S."/>
            <person name="Dorella F."/>
            <person name="Pereira F."/>
            <person name="Carvalho A."/>
            <person name="Leal C.A."/>
            <person name="Soares S.D.C."/>
            <person name="Figueiredo H.C."/>
            <person name="Silva A."/>
            <person name="Azevedo V.A."/>
        </authorList>
    </citation>
    <scope>NUCLEOTIDE SEQUENCE [LARGE SCALE GENOMIC DNA]</scope>
    <source>
        <strain evidence="3 4">CIP 106629</strain>
    </source>
</reference>
<dbReference type="PANTHER" id="PTHR46889">
    <property type="entry name" value="TRANSPOSASE INSF FOR INSERTION SEQUENCE IS3B-RELATED"/>
    <property type="match status" value="1"/>
</dbReference>
<sequence length="266" mass="30922">MLVAAGLARSTFFYHQQRLSMADKHAQLKQAIGDIFECMHHRYGYRRVHAQLRRQGWVVNHKLVYKLMDELGLKSKVRVKKKYNSYKGTVSHITKNVLDRQFTPDKLNMVWVSDVTEFRIVGTKVYLSPIMDLFDRSIVSTSPNTALTSQSLRDAIAQESPGQGLLVHTDQGFQYQHSSWRSLITGIGGTQSMSRKGNCFDNAVMENFFGHLKTEMYHGETFTSLDEFYHALDEYIYWYNHERIQKRLKGLTPMHYRNQTLETQTA</sequence>
<comment type="function">
    <text evidence="1">Involved in the transposition of the insertion sequence.</text>
</comment>